<dbReference type="PANTHER" id="PTHR34068:SF2">
    <property type="entry name" value="UPF0145 PROTEIN SCO3412"/>
    <property type="match status" value="1"/>
</dbReference>
<dbReference type="Proteomes" id="UP000324996">
    <property type="component" value="Unassembled WGS sequence"/>
</dbReference>
<gene>
    <name evidence="3" type="ORF">JCM17846_04960</name>
</gene>
<protein>
    <recommendedName>
        <fullName evidence="2">UPF0145 protein JCM17846_04960</fullName>
    </recommendedName>
</protein>
<keyword evidence="4" id="KW-1185">Reference proteome</keyword>
<dbReference type="Gene3D" id="3.30.110.70">
    <property type="entry name" value="Hypothetical protein apc22750. Chain B"/>
    <property type="match status" value="1"/>
</dbReference>
<dbReference type="Pfam" id="PF01906">
    <property type="entry name" value="YbjQ_1"/>
    <property type="match status" value="1"/>
</dbReference>
<sequence length="107" mass="11105">MIVISTDQIPGRVISKTLGIVQGSTVRGKHIGRDIAAGLKGIIGGELRGYTELMNEAREDAIARMVAEAQKLGADAILSVRLTTASVTGGAAEILAYGTAVRLDVQS</sequence>
<name>A0A5A7N4X7_9PROT</name>
<reference evidence="3 4" key="1">
    <citation type="submission" date="2019-09" db="EMBL/GenBank/DDBJ databases">
        <title>NBRP : Genome information of microbial organism related human and environment.</title>
        <authorList>
            <person name="Hattori M."/>
            <person name="Oshima K."/>
            <person name="Inaba H."/>
            <person name="Suda W."/>
            <person name="Sakamoto M."/>
            <person name="Iino T."/>
            <person name="Kitahara M."/>
            <person name="Oshida Y."/>
            <person name="Iida T."/>
            <person name="Kudo T."/>
            <person name="Itoh T."/>
            <person name="Ohkuma M."/>
        </authorList>
    </citation>
    <scope>NUCLEOTIDE SEQUENCE [LARGE SCALE GENOMIC DNA]</scope>
    <source>
        <strain evidence="3 4">Q-1</strain>
    </source>
</reference>
<accession>A0A5A7N4X7</accession>
<organism evidence="3 4">
    <name type="scientific">Iodidimonas nitroreducens</name>
    <dbReference type="NCBI Taxonomy" id="1236968"/>
    <lineage>
        <taxon>Bacteria</taxon>
        <taxon>Pseudomonadati</taxon>
        <taxon>Pseudomonadota</taxon>
        <taxon>Alphaproteobacteria</taxon>
        <taxon>Iodidimonadales</taxon>
        <taxon>Iodidimonadaceae</taxon>
        <taxon>Iodidimonas</taxon>
    </lineage>
</organism>
<comment type="similarity">
    <text evidence="1 2">Belongs to the UPF0145 family.</text>
</comment>
<evidence type="ECO:0000256" key="1">
    <source>
        <dbReference type="ARBA" id="ARBA00010751"/>
    </source>
</evidence>
<dbReference type="EMBL" id="BKCN01000002">
    <property type="protein sequence ID" value="GER02814.1"/>
    <property type="molecule type" value="Genomic_DNA"/>
</dbReference>
<dbReference type="PANTHER" id="PTHR34068">
    <property type="entry name" value="UPF0145 PROTEIN YBJQ"/>
    <property type="match status" value="1"/>
</dbReference>
<proteinExistence type="inferred from homology"/>
<dbReference type="InterPro" id="IPR035439">
    <property type="entry name" value="UPF0145_dom_sf"/>
</dbReference>
<dbReference type="RefSeq" id="WP_042087303.1">
    <property type="nucleotide sequence ID" value="NZ_BKCN01000002.1"/>
</dbReference>
<dbReference type="HAMAP" id="MF_00338">
    <property type="entry name" value="UPF0145"/>
    <property type="match status" value="1"/>
</dbReference>
<dbReference type="AlphaFoldDB" id="A0A5A7N4X7"/>
<dbReference type="InterPro" id="IPR002765">
    <property type="entry name" value="UPF0145_YbjQ-like"/>
</dbReference>
<comment type="caution">
    <text evidence="3">The sequence shown here is derived from an EMBL/GenBank/DDBJ whole genome shotgun (WGS) entry which is preliminary data.</text>
</comment>
<dbReference type="SUPFAM" id="SSF117782">
    <property type="entry name" value="YbjQ-like"/>
    <property type="match status" value="1"/>
</dbReference>
<evidence type="ECO:0000313" key="4">
    <source>
        <dbReference type="Proteomes" id="UP000324996"/>
    </source>
</evidence>
<evidence type="ECO:0000256" key="2">
    <source>
        <dbReference type="HAMAP-Rule" id="MF_00338"/>
    </source>
</evidence>
<evidence type="ECO:0000313" key="3">
    <source>
        <dbReference type="EMBL" id="GER02814.1"/>
    </source>
</evidence>